<evidence type="ECO:0000256" key="3">
    <source>
        <dbReference type="ARBA" id="ARBA00022946"/>
    </source>
</evidence>
<evidence type="ECO:0000256" key="2">
    <source>
        <dbReference type="ARBA" id="ARBA00005254"/>
    </source>
</evidence>
<dbReference type="FunFam" id="3.90.226.10:FF:000022">
    <property type="entry name" value="methylglutaconyl-CoA hydratase, mitochondrial isoform X1"/>
    <property type="match status" value="1"/>
</dbReference>
<dbReference type="OrthoDB" id="410701at2759"/>
<dbReference type="PANTHER" id="PTHR11941">
    <property type="entry name" value="ENOYL-COA HYDRATASE-RELATED"/>
    <property type="match status" value="1"/>
</dbReference>
<keyword evidence="8" id="KW-1185">Reference proteome</keyword>
<dbReference type="GeneID" id="577505"/>
<dbReference type="EnsemblMetazoa" id="XM_003723795">
    <property type="protein sequence ID" value="XP_003723843"/>
    <property type="gene ID" value="LOC577505"/>
</dbReference>
<dbReference type="Pfam" id="PF00378">
    <property type="entry name" value="ECH_1"/>
    <property type="match status" value="1"/>
</dbReference>
<dbReference type="Gene3D" id="3.90.226.10">
    <property type="entry name" value="2-enoyl-CoA Hydratase, Chain A, domain 1"/>
    <property type="match status" value="1"/>
</dbReference>
<name>A0A7M7LP13_STRPU</name>
<organism evidence="7 8">
    <name type="scientific">Strongylocentrotus purpuratus</name>
    <name type="common">Purple sea urchin</name>
    <dbReference type="NCBI Taxonomy" id="7668"/>
    <lineage>
        <taxon>Eukaryota</taxon>
        <taxon>Metazoa</taxon>
        <taxon>Echinodermata</taxon>
        <taxon>Eleutherozoa</taxon>
        <taxon>Echinozoa</taxon>
        <taxon>Echinoidea</taxon>
        <taxon>Euechinoidea</taxon>
        <taxon>Echinacea</taxon>
        <taxon>Camarodonta</taxon>
        <taxon>Echinidea</taxon>
        <taxon>Strongylocentrotidae</taxon>
        <taxon>Strongylocentrotus</taxon>
    </lineage>
</organism>
<accession>A0A7M7LP13</accession>
<evidence type="ECO:0000256" key="4">
    <source>
        <dbReference type="ARBA" id="ARBA00022990"/>
    </source>
</evidence>
<dbReference type="Gene3D" id="1.10.12.10">
    <property type="entry name" value="Lyase 2-enoyl-coa Hydratase, Chain A, domain 2"/>
    <property type="match status" value="1"/>
</dbReference>
<evidence type="ECO:0008006" key="9">
    <source>
        <dbReference type="Google" id="ProtNLM"/>
    </source>
</evidence>
<comment type="similarity">
    <text evidence="2">Belongs to the enoyl-CoA hydratase/isomerase family.</text>
</comment>
<dbReference type="FunFam" id="1.10.12.10:FF:000001">
    <property type="entry name" value="Probable enoyl-CoA hydratase, mitochondrial"/>
    <property type="match status" value="1"/>
</dbReference>
<dbReference type="CDD" id="cd06558">
    <property type="entry name" value="crotonase-like"/>
    <property type="match status" value="1"/>
</dbReference>
<evidence type="ECO:0000313" key="8">
    <source>
        <dbReference type="Proteomes" id="UP000007110"/>
    </source>
</evidence>
<dbReference type="GO" id="GO:0005739">
    <property type="term" value="C:mitochondrion"/>
    <property type="evidence" value="ECO:0000318"/>
    <property type="project" value="GO_Central"/>
</dbReference>
<dbReference type="CTD" id="549"/>
<proteinExistence type="inferred from homology"/>
<dbReference type="GO" id="GO:0003723">
    <property type="term" value="F:RNA binding"/>
    <property type="evidence" value="ECO:0007669"/>
    <property type="project" value="UniProtKB-ARBA"/>
</dbReference>
<reference evidence="7" key="2">
    <citation type="submission" date="2021-01" db="UniProtKB">
        <authorList>
            <consortium name="EnsemblMetazoa"/>
        </authorList>
    </citation>
    <scope>IDENTIFICATION</scope>
</reference>
<dbReference type="InParanoid" id="A0A7M7LP13"/>
<dbReference type="GO" id="GO:0006635">
    <property type="term" value="P:fatty acid beta-oxidation"/>
    <property type="evidence" value="ECO:0000318"/>
    <property type="project" value="GO_Central"/>
</dbReference>
<evidence type="ECO:0000256" key="1">
    <source>
        <dbReference type="ARBA" id="ARBA00004173"/>
    </source>
</evidence>
<evidence type="ECO:0000256" key="6">
    <source>
        <dbReference type="ARBA" id="ARBA00023239"/>
    </source>
</evidence>
<dbReference type="SUPFAM" id="SSF52096">
    <property type="entry name" value="ClpP/crotonase"/>
    <property type="match status" value="1"/>
</dbReference>
<dbReference type="RefSeq" id="XP_003723843.1">
    <property type="nucleotide sequence ID" value="XM_003723795.3"/>
</dbReference>
<dbReference type="GO" id="GO:0004300">
    <property type="term" value="F:enoyl-CoA hydratase activity"/>
    <property type="evidence" value="ECO:0007669"/>
    <property type="project" value="UniProtKB-ARBA"/>
</dbReference>
<keyword evidence="4" id="KW-0007">Acetylation</keyword>
<dbReference type="InterPro" id="IPR029045">
    <property type="entry name" value="ClpP/crotonase-like_dom_sf"/>
</dbReference>
<keyword evidence="5" id="KW-0496">Mitochondrion</keyword>
<evidence type="ECO:0000313" key="7">
    <source>
        <dbReference type="EnsemblMetazoa" id="XP_003723843"/>
    </source>
</evidence>
<dbReference type="KEGG" id="spu:577505"/>
<keyword evidence="6" id="KW-0456">Lyase</keyword>
<protein>
    <recommendedName>
        <fullName evidence="9">Methylglutaconyl-CoA hydratase, mitochondrial</fullName>
    </recommendedName>
</protein>
<dbReference type="FunCoup" id="A0A7M7LP13">
    <property type="interactions" value="1078"/>
</dbReference>
<dbReference type="InterPro" id="IPR001753">
    <property type="entry name" value="Enoyl-CoA_hydra/iso"/>
</dbReference>
<evidence type="ECO:0000256" key="5">
    <source>
        <dbReference type="ARBA" id="ARBA00023128"/>
    </source>
</evidence>
<keyword evidence="3" id="KW-0809">Transit peptide</keyword>
<reference evidence="8" key="1">
    <citation type="submission" date="2015-02" db="EMBL/GenBank/DDBJ databases">
        <title>Genome sequencing for Strongylocentrotus purpuratus.</title>
        <authorList>
            <person name="Murali S."/>
            <person name="Liu Y."/>
            <person name="Vee V."/>
            <person name="English A."/>
            <person name="Wang M."/>
            <person name="Skinner E."/>
            <person name="Han Y."/>
            <person name="Muzny D.M."/>
            <person name="Worley K.C."/>
            <person name="Gibbs R.A."/>
        </authorList>
    </citation>
    <scope>NUCLEOTIDE SEQUENCE</scope>
</reference>
<comment type="subcellular location">
    <subcellularLocation>
        <location evidence="1">Mitochondrion</location>
    </subcellularLocation>
</comment>
<dbReference type="Proteomes" id="UP000007110">
    <property type="component" value="Unassembled WGS sequence"/>
</dbReference>
<dbReference type="AlphaFoldDB" id="A0A7M7LP13"/>
<dbReference type="PANTHER" id="PTHR11941:SF171">
    <property type="entry name" value="SD19268P"/>
    <property type="match status" value="1"/>
</dbReference>
<sequence length="303" mass="32487">MATHLTKLVRIAGGFTGLNSKILNTRRLLVPVSRNFSSPADDLKVSYLDDGGIVVLGMNRPANKNAISRNLLNLFEDAVAKVRFDNNVRVLIIRSEAPGIFCAGADLKERVTMAEDEVGPAVSRGRQLILDLGSLPCPTIVALDGVAVGGGMEMALSCDIRVASSSAKMGLVEAKLAIIPGGGGTQRLPRLVGPSIAKELMFTGRVLDGEEAARIGLVNHCVEQDDSQEAAYKRALELAREIATQGPIALRMVKKAVDKGVEVDLASGLAFEEAYYAQVIPTKDRMEGLMAFKEKRKPNFKGE</sequence>
<dbReference type="InterPro" id="IPR014748">
    <property type="entry name" value="Enoyl-CoA_hydra_C"/>
</dbReference>